<protein>
    <submittedName>
        <fullName evidence="4">TetR-like C-terminal domain-containing protein</fullName>
    </submittedName>
</protein>
<dbReference type="InterPro" id="IPR001647">
    <property type="entry name" value="HTH_TetR"/>
</dbReference>
<dbReference type="EMBL" id="JBBMEX010000010">
    <property type="protein sequence ID" value="MEQ2558283.1"/>
    <property type="molecule type" value="Genomic_DNA"/>
</dbReference>
<evidence type="ECO:0000313" key="4">
    <source>
        <dbReference type="EMBL" id="MEQ2558283.1"/>
    </source>
</evidence>
<dbReference type="PROSITE" id="PS50977">
    <property type="entry name" value="HTH_TETR_2"/>
    <property type="match status" value="1"/>
</dbReference>
<dbReference type="RefSeq" id="WP_177962339.1">
    <property type="nucleotide sequence ID" value="NZ_JBBMEX010000010.1"/>
</dbReference>
<evidence type="ECO:0000256" key="2">
    <source>
        <dbReference type="PROSITE-ProRule" id="PRU00335"/>
    </source>
</evidence>
<gene>
    <name evidence="4" type="ORF">WMO43_10455</name>
</gene>
<sequence>MSNTTKRALEESLKKLLLSKPLDKITINDLTTDCGISRMTFYYHFQDIYDLAEWACVEDGKRALQDKRTYDTWQEGLEQIFEVVLKNKPFITNVYHSVSKEKIENYLYKLTYELIIGVVEEKSKGTGLSEENKSFIADFHKYGFVGLMLDWIKQGMKEDYHEIVERMSVMLHGNITNSIQNFEQNKKG</sequence>
<organism evidence="4 5">
    <name type="scientific">Maccoyibacter intestinihominis</name>
    <dbReference type="NCBI Taxonomy" id="3133499"/>
    <lineage>
        <taxon>Bacteria</taxon>
        <taxon>Bacillati</taxon>
        <taxon>Bacillota</taxon>
        <taxon>Clostridia</taxon>
        <taxon>Lachnospirales</taxon>
        <taxon>Lachnospiraceae</taxon>
        <taxon>Maccoyibacter</taxon>
    </lineage>
</organism>
<dbReference type="PANTHER" id="PTHR43479:SF7">
    <property type="entry name" value="TETR-FAMILY TRANSCRIPTIONAL REGULATOR"/>
    <property type="match status" value="1"/>
</dbReference>
<dbReference type="Proteomes" id="UP001454489">
    <property type="component" value="Unassembled WGS sequence"/>
</dbReference>
<name>A0ABV1HF08_9FIRM</name>
<dbReference type="Gene3D" id="1.10.357.10">
    <property type="entry name" value="Tetracycline Repressor, domain 2"/>
    <property type="match status" value="1"/>
</dbReference>
<dbReference type="InterPro" id="IPR009057">
    <property type="entry name" value="Homeodomain-like_sf"/>
</dbReference>
<feature type="DNA-binding region" description="H-T-H motif" evidence="2">
    <location>
        <begin position="26"/>
        <end position="45"/>
    </location>
</feature>
<accession>A0ABV1HF08</accession>
<proteinExistence type="predicted"/>
<reference evidence="4 5" key="1">
    <citation type="submission" date="2024-03" db="EMBL/GenBank/DDBJ databases">
        <title>Human intestinal bacterial collection.</title>
        <authorList>
            <person name="Pauvert C."/>
            <person name="Hitch T.C.A."/>
            <person name="Clavel T."/>
        </authorList>
    </citation>
    <scope>NUCLEOTIDE SEQUENCE [LARGE SCALE GENOMIC DNA]</scope>
    <source>
        <strain evidence="4 5">CLA-AA-H185</strain>
    </source>
</reference>
<keyword evidence="1 2" id="KW-0238">DNA-binding</keyword>
<dbReference type="InterPro" id="IPR039532">
    <property type="entry name" value="TetR_C_Firmicutes"/>
</dbReference>
<dbReference type="PANTHER" id="PTHR43479">
    <property type="entry name" value="ACREF/ENVCD OPERON REPRESSOR-RELATED"/>
    <property type="match status" value="1"/>
</dbReference>
<dbReference type="InterPro" id="IPR050624">
    <property type="entry name" value="HTH-type_Tx_Regulator"/>
</dbReference>
<evidence type="ECO:0000256" key="1">
    <source>
        <dbReference type="ARBA" id="ARBA00023125"/>
    </source>
</evidence>
<feature type="domain" description="HTH tetR-type" evidence="3">
    <location>
        <begin position="3"/>
        <end position="63"/>
    </location>
</feature>
<dbReference type="SUPFAM" id="SSF46689">
    <property type="entry name" value="Homeodomain-like"/>
    <property type="match status" value="1"/>
</dbReference>
<comment type="caution">
    <text evidence="4">The sequence shown here is derived from an EMBL/GenBank/DDBJ whole genome shotgun (WGS) entry which is preliminary data.</text>
</comment>
<dbReference type="Pfam" id="PF14278">
    <property type="entry name" value="TetR_C_8"/>
    <property type="match status" value="1"/>
</dbReference>
<keyword evidence="5" id="KW-1185">Reference proteome</keyword>
<evidence type="ECO:0000259" key="3">
    <source>
        <dbReference type="PROSITE" id="PS50977"/>
    </source>
</evidence>
<evidence type="ECO:0000313" key="5">
    <source>
        <dbReference type="Proteomes" id="UP001454489"/>
    </source>
</evidence>